<gene>
    <name evidence="2" type="ORF">CC80DRAFT_491005</name>
</gene>
<keyword evidence="3" id="KW-1185">Reference proteome</keyword>
<proteinExistence type="predicted"/>
<dbReference type="Proteomes" id="UP000800035">
    <property type="component" value="Unassembled WGS sequence"/>
</dbReference>
<reference evidence="2" key="1">
    <citation type="journal article" date="2020" name="Stud. Mycol.">
        <title>101 Dothideomycetes genomes: a test case for predicting lifestyles and emergence of pathogens.</title>
        <authorList>
            <person name="Haridas S."/>
            <person name="Albert R."/>
            <person name="Binder M."/>
            <person name="Bloem J."/>
            <person name="Labutti K."/>
            <person name="Salamov A."/>
            <person name="Andreopoulos B."/>
            <person name="Baker S."/>
            <person name="Barry K."/>
            <person name="Bills G."/>
            <person name="Bluhm B."/>
            <person name="Cannon C."/>
            <person name="Castanera R."/>
            <person name="Culley D."/>
            <person name="Daum C."/>
            <person name="Ezra D."/>
            <person name="Gonzalez J."/>
            <person name="Henrissat B."/>
            <person name="Kuo A."/>
            <person name="Liang C."/>
            <person name="Lipzen A."/>
            <person name="Lutzoni F."/>
            <person name="Magnuson J."/>
            <person name="Mondo S."/>
            <person name="Nolan M."/>
            <person name="Ohm R."/>
            <person name="Pangilinan J."/>
            <person name="Park H.-J."/>
            <person name="Ramirez L."/>
            <person name="Alfaro M."/>
            <person name="Sun H."/>
            <person name="Tritt A."/>
            <person name="Yoshinaga Y."/>
            <person name="Zwiers L.-H."/>
            <person name="Turgeon B."/>
            <person name="Goodwin S."/>
            <person name="Spatafora J."/>
            <person name="Crous P."/>
            <person name="Grigoriev I."/>
        </authorList>
    </citation>
    <scope>NUCLEOTIDE SEQUENCE</scope>
    <source>
        <strain evidence="2">CBS 675.92</strain>
    </source>
</reference>
<evidence type="ECO:0000256" key="1">
    <source>
        <dbReference type="SAM" id="SignalP"/>
    </source>
</evidence>
<dbReference type="AlphaFoldDB" id="A0A6A5U613"/>
<evidence type="ECO:0000313" key="3">
    <source>
        <dbReference type="Proteomes" id="UP000800035"/>
    </source>
</evidence>
<keyword evidence="1" id="KW-0732">Signal</keyword>
<dbReference type="EMBL" id="ML976987">
    <property type="protein sequence ID" value="KAF1958436.1"/>
    <property type="molecule type" value="Genomic_DNA"/>
</dbReference>
<accession>A0A6A5U613</accession>
<evidence type="ECO:0000313" key="2">
    <source>
        <dbReference type="EMBL" id="KAF1958436.1"/>
    </source>
</evidence>
<organism evidence="2 3">
    <name type="scientific">Byssothecium circinans</name>
    <dbReference type="NCBI Taxonomy" id="147558"/>
    <lineage>
        <taxon>Eukaryota</taxon>
        <taxon>Fungi</taxon>
        <taxon>Dikarya</taxon>
        <taxon>Ascomycota</taxon>
        <taxon>Pezizomycotina</taxon>
        <taxon>Dothideomycetes</taxon>
        <taxon>Pleosporomycetidae</taxon>
        <taxon>Pleosporales</taxon>
        <taxon>Massarineae</taxon>
        <taxon>Massarinaceae</taxon>
        <taxon>Byssothecium</taxon>
    </lineage>
</organism>
<feature type="signal peptide" evidence="1">
    <location>
        <begin position="1"/>
        <end position="19"/>
    </location>
</feature>
<feature type="non-terminal residue" evidence="2">
    <location>
        <position position="185"/>
    </location>
</feature>
<protein>
    <recommendedName>
        <fullName evidence="4">Ubiquitin 3 binding protein But2 C-terminal domain-containing protein</fullName>
    </recommendedName>
</protein>
<name>A0A6A5U613_9PLEO</name>
<feature type="chain" id="PRO_5025583108" description="Ubiquitin 3 binding protein But2 C-terminal domain-containing protein" evidence="1">
    <location>
        <begin position="20"/>
        <end position="185"/>
    </location>
</feature>
<evidence type="ECO:0008006" key="4">
    <source>
        <dbReference type="Google" id="ProtNLM"/>
    </source>
</evidence>
<sequence length="185" mass="20652">MNFHAIITLLFTAMVYVLAIPVPETGIMILQSNQSAPNLTSPVSFMPPGIEGTCMFDMHVSEECVKGVWRKSATFKTLEAPGHQVTTLYNTFPINIHFYPEGEVLFVPPEKVNGGNGALKVQGFEPDRSILVTYGNMDQCKFHEYENFPCGQCVQDAWMPPLPGKCEKGHDWITVSESFYSLVEL</sequence>